<gene>
    <name evidence="1" type="ORF">SAMN05443549_102374</name>
</gene>
<dbReference type="RefSeq" id="WP_073369413.1">
    <property type="nucleotide sequence ID" value="NZ_FQWB01000002.1"/>
</dbReference>
<reference evidence="2" key="1">
    <citation type="submission" date="2016-11" db="EMBL/GenBank/DDBJ databases">
        <authorList>
            <person name="Varghese N."/>
            <person name="Submissions S."/>
        </authorList>
    </citation>
    <scope>NUCLEOTIDE SEQUENCE [LARGE SCALE GENOMIC DNA]</scope>
    <source>
        <strain evidence="2">DSM 19978</strain>
    </source>
</reference>
<name>A0A1M5HTX5_9FLAO</name>
<dbReference type="Proteomes" id="UP000184516">
    <property type="component" value="Unassembled WGS sequence"/>
</dbReference>
<dbReference type="InterPro" id="IPR012669">
    <property type="entry name" value="Pectate_lyase"/>
</dbReference>
<dbReference type="GO" id="GO:0016829">
    <property type="term" value="F:lyase activity"/>
    <property type="evidence" value="ECO:0007669"/>
    <property type="project" value="UniProtKB-KW"/>
</dbReference>
<keyword evidence="2" id="KW-1185">Reference proteome</keyword>
<sequence length="532" mass="61887">MRTISKLLLVFAFLQTGIHLEAQTKISGEQAMKTMLKATEYMVQNVSTNGGYVWYYTPDLSRQWGEMEAYKSMIWLQHPGTISMGHLFIDAYHTTKNEYYYQAAQKAAAAVVQGQSLEGGWNYMVDFKGEESLKQWYNTIGKNGWRLEEFQHYYGNSTFDDDVTSDAARFLLRMYLEKKNSIYKPALDKSIEFVLVSQYPNGGWPQRYPLKEGFSKKGFPDYTGFYTFNDDVIWENIHFLIQCYVVLGEQRFLEPIHKGMDFYRKSQDKSGAWGQQLNMKMEVASARTYEPAAYLPSATCENAMLLLKFYQFTGDKQFLEGVPKAIHWLEKTALPKDKIEGNRTHPTFVEVKTNKPVYVHRKGANVKFGSYYVDYNDTNLLSHYYGKAHVELQELKDEYQRVTQFSDKDATKDSPLLPKQFHDVETQQEYYDLNRYNFSFKPEESKINEIINSLDDQNRWLTSRVSISNPYIGDGKNEEQTDKYATTKVGDETDTSPYSNTTNQKYISTGEFISNMRMLLNYIQYNKSNTVN</sequence>
<proteinExistence type="predicted"/>
<dbReference type="SUPFAM" id="SSF81853">
    <property type="entry name" value="Family 10 polysaccharide lyase"/>
    <property type="match status" value="1"/>
</dbReference>
<organism evidence="1 2">
    <name type="scientific">Flavobacterium fluvii</name>
    <dbReference type="NCBI Taxonomy" id="468056"/>
    <lineage>
        <taxon>Bacteria</taxon>
        <taxon>Pseudomonadati</taxon>
        <taxon>Bacteroidota</taxon>
        <taxon>Flavobacteriia</taxon>
        <taxon>Flavobacteriales</taxon>
        <taxon>Flavobacteriaceae</taxon>
        <taxon>Flavobacterium</taxon>
    </lineage>
</organism>
<evidence type="ECO:0000313" key="2">
    <source>
        <dbReference type="Proteomes" id="UP000184516"/>
    </source>
</evidence>
<dbReference type="AlphaFoldDB" id="A0A1M5HTX5"/>
<dbReference type="EMBL" id="FQWB01000002">
    <property type="protein sequence ID" value="SHG19328.1"/>
    <property type="molecule type" value="Genomic_DNA"/>
</dbReference>
<dbReference type="STRING" id="468056.SAMN05443549_102374"/>
<accession>A0A1M5HTX5</accession>
<keyword evidence="1" id="KW-0456">Lyase</keyword>
<dbReference type="OrthoDB" id="9804686at2"/>
<evidence type="ECO:0000313" key="1">
    <source>
        <dbReference type="EMBL" id="SHG19328.1"/>
    </source>
</evidence>
<protein>
    <submittedName>
        <fullName evidence="1">Pectate lyase, PelA/Pel-15E family</fullName>
    </submittedName>
</protein>
<dbReference type="Gene3D" id="1.50.10.20">
    <property type="match status" value="1"/>
</dbReference>
<dbReference type="Pfam" id="PF09492">
    <property type="entry name" value="Pec_lyase"/>
    <property type="match status" value="1"/>
</dbReference>